<dbReference type="AlphaFoldDB" id="A0A5E6M9T6"/>
<dbReference type="SUPFAM" id="SSF46626">
    <property type="entry name" value="Cytochrome c"/>
    <property type="match status" value="1"/>
</dbReference>
<evidence type="ECO:0000313" key="3">
    <source>
        <dbReference type="Proteomes" id="UP000334923"/>
    </source>
</evidence>
<dbReference type="GO" id="GO:0020037">
    <property type="term" value="F:heme binding"/>
    <property type="evidence" value="ECO:0007669"/>
    <property type="project" value="InterPro"/>
</dbReference>
<dbReference type="InterPro" id="IPR036909">
    <property type="entry name" value="Cyt_c-like_dom_sf"/>
</dbReference>
<dbReference type="GO" id="GO:0009055">
    <property type="term" value="F:electron transfer activity"/>
    <property type="evidence" value="ECO:0007669"/>
    <property type="project" value="InterPro"/>
</dbReference>
<feature type="transmembrane region" description="Helical" evidence="1">
    <location>
        <begin position="20"/>
        <end position="37"/>
    </location>
</feature>
<dbReference type="EMBL" id="CABFVA020000036">
    <property type="protein sequence ID" value="VVM05987.1"/>
    <property type="molecule type" value="Genomic_DNA"/>
</dbReference>
<keyword evidence="3" id="KW-1185">Reference proteome</keyword>
<accession>A0A5E6M9T6</accession>
<evidence type="ECO:0000313" key="2">
    <source>
        <dbReference type="EMBL" id="VVM05987.1"/>
    </source>
</evidence>
<reference evidence="2 3" key="1">
    <citation type="submission" date="2019-09" db="EMBL/GenBank/DDBJ databases">
        <authorList>
            <person name="Cremers G."/>
        </authorList>
    </citation>
    <scope>NUCLEOTIDE SEQUENCE [LARGE SCALE GENOMIC DNA]</scope>
    <source>
        <strain evidence="2">4A</strain>
    </source>
</reference>
<evidence type="ECO:0000256" key="1">
    <source>
        <dbReference type="SAM" id="Phobius"/>
    </source>
</evidence>
<protein>
    <recommendedName>
        <fullName evidence="4">Cytochrome c domain-containing protein</fullName>
    </recommendedName>
</protein>
<gene>
    <name evidence="2" type="ORF">MAMT_00896</name>
</gene>
<proteinExistence type="predicted"/>
<sequence length="168" mass="17879">MECRRNADRFRGGVRLSAHLFRSIAVAVVCLTLYAGVDSALADSDGLSEAGVYALDSTGLIMPVSPFPGNATSTYSVGAYPLAPTPLVRGSGQELVESYCSICHSVTLIGAQPHFPPELWKKEVDKMIHLGAPIPTEMVGQIVDYLQKHYGPLPEGNSSSVPPSKPNP</sequence>
<keyword evidence="1" id="KW-1133">Transmembrane helix</keyword>
<name>A0A5E6M9T6_9BACT</name>
<dbReference type="Gene3D" id="1.10.760.10">
    <property type="entry name" value="Cytochrome c-like domain"/>
    <property type="match status" value="1"/>
</dbReference>
<organism evidence="2 3">
    <name type="scientific">Methylacidimicrobium tartarophylax</name>
    <dbReference type="NCBI Taxonomy" id="1041768"/>
    <lineage>
        <taxon>Bacteria</taxon>
        <taxon>Pseudomonadati</taxon>
        <taxon>Verrucomicrobiota</taxon>
        <taxon>Methylacidimicrobium</taxon>
    </lineage>
</organism>
<dbReference type="Proteomes" id="UP000334923">
    <property type="component" value="Unassembled WGS sequence"/>
</dbReference>
<keyword evidence="1" id="KW-0472">Membrane</keyword>
<evidence type="ECO:0008006" key="4">
    <source>
        <dbReference type="Google" id="ProtNLM"/>
    </source>
</evidence>
<keyword evidence="1" id="KW-0812">Transmembrane</keyword>